<dbReference type="AlphaFoldDB" id="A0A0G0EY74"/>
<dbReference type="Pfam" id="PF01381">
    <property type="entry name" value="HTH_3"/>
    <property type="match status" value="1"/>
</dbReference>
<dbReference type="InterPro" id="IPR001387">
    <property type="entry name" value="Cro/C1-type_HTH"/>
</dbReference>
<feature type="domain" description="HTH cro/C1-type" evidence="1">
    <location>
        <begin position="10"/>
        <end position="64"/>
    </location>
</feature>
<dbReference type="Proteomes" id="UP000034075">
    <property type="component" value="Unassembled WGS sequence"/>
</dbReference>
<dbReference type="GO" id="GO:0003677">
    <property type="term" value="F:DNA binding"/>
    <property type="evidence" value="ECO:0007669"/>
    <property type="project" value="InterPro"/>
</dbReference>
<evidence type="ECO:0000313" key="2">
    <source>
        <dbReference type="EMBL" id="KKQ11868.1"/>
    </source>
</evidence>
<reference evidence="2 3" key="1">
    <citation type="journal article" date="2015" name="Nature">
        <title>rRNA introns, odd ribosomes, and small enigmatic genomes across a large radiation of phyla.</title>
        <authorList>
            <person name="Brown C.T."/>
            <person name="Hug L.A."/>
            <person name="Thomas B.C."/>
            <person name="Sharon I."/>
            <person name="Castelle C.J."/>
            <person name="Singh A."/>
            <person name="Wilkins M.J."/>
            <person name="Williams K.H."/>
            <person name="Banfield J.F."/>
        </authorList>
    </citation>
    <scope>NUCLEOTIDE SEQUENCE [LARGE SCALE GENOMIC DNA]</scope>
</reference>
<protein>
    <submittedName>
        <fullName evidence="2">Transcriptional regulator, XRE family</fullName>
    </submittedName>
</protein>
<dbReference type="PROSITE" id="PS50943">
    <property type="entry name" value="HTH_CROC1"/>
    <property type="match status" value="1"/>
</dbReference>
<gene>
    <name evidence="2" type="ORF">US24_C0012G0009</name>
</gene>
<proteinExistence type="predicted"/>
<evidence type="ECO:0000313" key="3">
    <source>
        <dbReference type="Proteomes" id="UP000034075"/>
    </source>
</evidence>
<dbReference type="SMART" id="SM00530">
    <property type="entry name" value="HTH_XRE"/>
    <property type="match status" value="1"/>
</dbReference>
<evidence type="ECO:0000259" key="1">
    <source>
        <dbReference type="PROSITE" id="PS50943"/>
    </source>
</evidence>
<name>A0A0G0EY74_9BACT</name>
<sequence>MTPKLFAKRLKLAREEYGYSQKQLGLRIGLSDKSISIYEKGAVYPPVSNLMRIAKELKKDLDYFLKD</sequence>
<dbReference type="InterPro" id="IPR010982">
    <property type="entry name" value="Lambda_DNA-bd_dom_sf"/>
</dbReference>
<dbReference type="EMBL" id="LBSF01000012">
    <property type="protein sequence ID" value="KKQ11868.1"/>
    <property type="molecule type" value="Genomic_DNA"/>
</dbReference>
<dbReference type="Gene3D" id="1.10.260.40">
    <property type="entry name" value="lambda repressor-like DNA-binding domains"/>
    <property type="match status" value="1"/>
</dbReference>
<dbReference type="SUPFAM" id="SSF47413">
    <property type="entry name" value="lambda repressor-like DNA-binding domains"/>
    <property type="match status" value="1"/>
</dbReference>
<comment type="caution">
    <text evidence="2">The sequence shown here is derived from an EMBL/GenBank/DDBJ whole genome shotgun (WGS) entry which is preliminary data.</text>
</comment>
<dbReference type="CDD" id="cd00093">
    <property type="entry name" value="HTH_XRE"/>
    <property type="match status" value="1"/>
</dbReference>
<organism evidence="2 3">
    <name type="scientific">candidate division WS6 bacterium GW2011_GWC2_36_7</name>
    <dbReference type="NCBI Taxonomy" id="1619091"/>
    <lineage>
        <taxon>Bacteria</taxon>
        <taxon>Candidatus Dojkabacteria</taxon>
    </lineage>
</organism>
<accession>A0A0G0EY74</accession>